<gene>
    <name evidence="5" type="ORF">GCM10023333_28620</name>
</gene>
<dbReference type="CDD" id="cd00038">
    <property type="entry name" value="CAP_ED"/>
    <property type="match status" value="1"/>
</dbReference>
<evidence type="ECO:0000256" key="1">
    <source>
        <dbReference type="ARBA" id="ARBA00023015"/>
    </source>
</evidence>
<evidence type="ECO:0000256" key="3">
    <source>
        <dbReference type="ARBA" id="ARBA00023163"/>
    </source>
</evidence>
<dbReference type="SUPFAM" id="SSF46785">
    <property type="entry name" value="Winged helix' DNA-binding domain"/>
    <property type="match status" value="1"/>
</dbReference>
<dbReference type="SUPFAM" id="SSF51206">
    <property type="entry name" value="cAMP-binding domain-like"/>
    <property type="match status" value="1"/>
</dbReference>
<name>A0ABP9F7J2_9GAMM</name>
<protein>
    <recommendedName>
        <fullName evidence="4">HTH crp-type domain-containing protein</fullName>
    </recommendedName>
</protein>
<dbReference type="PROSITE" id="PS51063">
    <property type="entry name" value="HTH_CRP_2"/>
    <property type="match status" value="1"/>
</dbReference>
<keyword evidence="3" id="KW-0804">Transcription</keyword>
<dbReference type="EMBL" id="BAABJZ010000091">
    <property type="protein sequence ID" value="GAA4893737.1"/>
    <property type="molecule type" value="Genomic_DNA"/>
</dbReference>
<evidence type="ECO:0000259" key="4">
    <source>
        <dbReference type="PROSITE" id="PS51063"/>
    </source>
</evidence>
<dbReference type="InterPro" id="IPR018490">
    <property type="entry name" value="cNMP-bd_dom_sf"/>
</dbReference>
<dbReference type="Pfam" id="PF00027">
    <property type="entry name" value="cNMP_binding"/>
    <property type="match status" value="1"/>
</dbReference>
<dbReference type="InterPro" id="IPR036390">
    <property type="entry name" value="WH_DNA-bd_sf"/>
</dbReference>
<evidence type="ECO:0000313" key="5">
    <source>
        <dbReference type="EMBL" id="GAA4893737.1"/>
    </source>
</evidence>
<dbReference type="InterPro" id="IPR018335">
    <property type="entry name" value="Tscrpt_reg_HTH_Crp-type_CS"/>
</dbReference>
<dbReference type="Gene3D" id="2.60.120.10">
    <property type="entry name" value="Jelly Rolls"/>
    <property type="match status" value="1"/>
</dbReference>
<dbReference type="RefSeq" id="WP_345336109.1">
    <property type="nucleotide sequence ID" value="NZ_BAABJZ010000091.1"/>
</dbReference>
<organism evidence="5 6">
    <name type="scientific">Ferrimonas pelagia</name>
    <dbReference type="NCBI Taxonomy" id="1177826"/>
    <lineage>
        <taxon>Bacteria</taxon>
        <taxon>Pseudomonadati</taxon>
        <taxon>Pseudomonadota</taxon>
        <taxon>Gammaproteobacteria</taxon>
        <taxon>Alteromonadales</taxon>
        <taxon>Ferrimonadaceae</taxon>
        <taxon>Ferrimonas</taxon>
    </lineage>
</organism>
<sequence>MTLSNLLATKYKISRELAQKFSEVGEAQVYEKDAIVSHEGKQIDKVILPLSGLFGIHQLNPLRTLRYSFGLYTTGTVIHDAAFVLGKPAEFTVVTLSDASAINLPLASVRQLYQQEPECAALFARSASLRAMVATDIVSARLEPDHDNRVLQALRALNRLTDENMLALSNEQLGMVLGMSRNTVGRSVKVLVERGFIQHDRGMFTLIKP</sequence>
<feature type="domain" description="HTH crp-type" evidence="4">
    <location>
        <begin position="148"/>
        <end position="209"/>
    </location>
</feature>
<keyword evidence="2" id="KW-0238">DNA-binding</keyword>
<dbReference type="Proteomes" id="UP001499988">
    <property type="component" value="Unassembled WGS sequence"/>
</dbReference>
<accession>A0ABP9F7J2</accession>
<keyword evidence="6" id="KW-1185">Reference proteome</keyword>
<dbReference type="PROSITE" id="PS00042">
    <property type="entry name" value="HTH_CRP_1"/>
    <property type="match status" value="1"/>
</dbReference>
<comment type="caution">
    <text evidence="5">The sequence shown here is derived from an EMBL/GenBank/DDBJ whole genome shotgun (WGS) entry which is preliminary data.</text>
</comment>
<dbReference type="InterPro" id="IPR036388">
    <property type="entry name" value="WH-like_DNA-bd_sf"/>
</dbReference>
<proteinExistence type="predicted"/>
<evidence type="ECO:0000313" key="6">
    <source>
        <dbReference type="Proteomes" id="UP001499988"/>
    </source>
</evidence>
<dbReference type="InterPro" id="IPR012318">
    <property type="entry name" value="HTH_CRP"/>
</dbReference>
<dbReference type="InterPro" id="IPR000595">
    <property type="entry name" value="cNMP-bd_dom"/>
</dbReference>
<keyword evidence="1" id="KW-0805">Transcription regulation</keyword>
<dbReference type="InterPro" id="IPR014710">
    <property type="entry name" value="RmlC-like_jellyroll"/>
</dbReference>
<reference evidence="6" key="1">
    <citation type="journal article" date="2019" name="Int. J. Syst. Evol. Microbiol.">
        <title>The Global Catalogue of Microorganisms (GCM) 10K type strain sequencing project: providing services to taxonomists for standard genome sequencing and annotation.</title>
        <authorList>
            <consortium name="The Broad Institute Genomics Platform"/>
            <consortium name="The Broad Institute Genome Sequencing Center for Infectious Disease"/>
            <person name="Wu L."/>
            <person name="Ma J."/>
        </authorList>
    </citation>
    <scope>NUCLEOTIDE SEQUENCE [LARGE SCALE GENOMIC DNA]</scope>
    <source>
        <strain evidence="6">JCM 18401</strain>
    </source>
</reference>
<evidence type="ECO:0000256" key="2">
    <source>
        <dbReference type="ARBA" id="ARBA00023125"/>
    </source>
</evidence>
<dbReference type="Gene3D" id="1.10.10.10">
    <property type="entry name" value="Winged helix-like DNA-binding domain superfamily/Winged helix DNA-binding domain"/>
    <property type="match status" value="1"/>
</dbReference>
<dbReference type="Pfam" id="PF13545">
    <property type="entry name" value="HTH_Crp_2"/>
    <property type="match status" value="1"/>
</dbReference>